<dbReference type="Proteomes" id="UP000269198">
    <property type="component" value="Unassembled WGS sequence"/>
</dbReference>
<organism evidence="2 3">
    <name type="scientific">Halostreptopolyspora alba</name>
    <dbReference type="NCBI Taxonomy" id="2487137"/>
    <lineage>
        <taxon>Bacteria</taxon>
        <taxon>Bacillati</taxon>
        <taxon>Actinomycetota</taxon>
        <taxon>Actinomycetes</taxon>
        <taxon>Streptosporangiales</taxon>
        <taxon>Nocardiopsidaceae</taxon>
        <taxon>Halostreptopolyspora</taxon>
    </lineage>
</organism>
<evidence type="ECO:0000313" key="3">
    <source>
        <dbReference type="Proteomes" id="UP000269198"/>
    </source>
</evidence>
<evidence type="ECO:0000256" key="1">
    <source>
        <dbReference type="SAM" id="MobiDB-lite"/>
    </source>
</evidence>
<feature type="region of interest" description="Disordered" evidence="1">
    <location>
        <begin position="48"/>
        <end position="77"/>
    </location>
</feature>
<dbReference type="RefSeq" id="WP_123201904.1">
    <property type="nucleotide sequence ID" value="NZ_RJMB01000014.1"/>
</dbReference>
<evidence type="ECO:0008006" key="4">
    <source>
        <dbReference type="Google" id="ProtNLM"/>
    </source>
</evidence>
<evidence type="ECO:0000313" key="2">
    <source>
        <dbReference type="EMBL" id="RNL83788.1"/>
    </source>
</evidence>
<feature type="compositionally biased region" description="Polar residues" evidence="1">
    <location>
        <begin position="48"/>
        <end position="57"/>
    </location>
</feature>
<dbReference type="EMBL" id="RJMB01000014">
    <property type="protein sequence ID" value="RNL83788.1"/>
    <property type="molecule type" value="Genomic_DNA"/>
</dbReference>
<sequence length="279" mass="30085">MLKKSAGVVTGTGLVVASTGCGIIPGLGASPVEVLQQAVQETQDVSTYRAEVSSSGSIGDEPATEGTSEIVYTEDPEPTMEITGDDMGTVLARGTELVVDDGSGEWVRMDFSEMGEEAFTDPKAQVDQLMAGENVEETGSEEVNGAGATVFEGAYPIQDALDQIEDSNARDMAEGMYDDAGVSEVPFTVWIGDDDGLPQRIVYEVGDYEETIDFLEFGQDVSIEWPSEDQVTDMEDMLDDPTGGTEIPDPESEMPDLDQEMEDLEQELEELQDLETPSY</sequence>
<dbReference type="PROSITE" id="PS51257">
    <property type="entry name" value="PROKAR_LIPOPROTEIN"/>
    <property type="match status" value="1"/>
</dbReference>
<feature type="compositionally biased region" description="Acidic residues" evidence="1">
    <location>
        <begin position="248"/>
        <end position="261"/>
    </location>
</feature>
<dbReference type="OrthoDB" id="3369896at2"/>
<accession>A0A3N0E7H3</accession>
<dbReference type="Gene3D" id="2.50.20.20">
    <property type="match status" value="1"/>
</dbReference>
<feature type="compositionally biased region" description="Acidic residues" evidence="1">
    <location>
        <begin position="229"/>
        <end position="239"/>
    </location>
</feature>
<name>A0A3N0E7H3_9ACTN</name>
<keyword evidence="3" id="KW-1185">Reference proteome</keyword>
<comment type="caution">
    <text evidence="2">The sequence shown here is derived from an EMBL/GenBank/DDBJ whole genome shotgun (WGS) entry which is preliminary data.</text>
</comment>
<feature type="region of interest" description="Disordered" evidence="1">
    <location>
        <begin position="229"/>
        <end position="261"/>
    </location>
</feature>
<proteinExistence type="predicted"/>
<dbReference type="AlphaFoldDB" id="A0A3N0E7H3"/>
<dbReference type="SUPFAM" id="SSF89392">
    <property type="entry name" value="Prokaryotic lipoproteins and lipoprotein localization factors"/>
    <property type="match status" value="1"/>
</dbReference>
<protein>
    <recommendedName>
        <fullName evidence="4">LppX_LprAFG lipoprotein</fullName>
    </recommendedName>
</protein>
<gene>
    <name evidence="2" type="ORF">EFW17_14395</name>
</gene>
<dbReference type="InterPro" id="IPR029046">
    <property type="entry name" value="LolA/LolB/LppX"/>
</dbReference>
<reference evidence="2 3" key="1">
    <citation type="submission" date="2018-11" db="EMBL/GenBank/DDBJ databases">
        <title>The genome draft of YIM 96095.</title>
        <authorList>
            <person name="Tang S.-K."/>
            <person name="Chunyu W.-X."/>
            <person name="Feng Y.-Z."/>
        </authorList>
    </citation>
    <scope>NUCLEOTIDE SEQUENCE [LARGE SCALE GENOMIC DNA]</scope>
    <source>
        <strain evidence="2 3">YIM 96095</strain>
    </source>
</reference>